<dbReference type="InterPro" id="IPR001680">
    <property type="entry name" value="WD40_rpt"/>
</dbReference>
<feature type="repeat" description="WD" evidence="5">
    <location>
        <begin position="155"/>
        <end position="192"/>
    </location>
</feature>
<keyword evidence="3" id="KW-0677">Repeat</keyword>
<keyword evidence="2 5" id="KW-0853">WD repeat</keyword>
<dbReference type="SMART" id="SM00320">
    <property type="entry name" value="WD40"/>
    <property type="match status" value="6"/>
</dbReference>
<feature type="compositionally biased region" description="Polar residues" evidence="6">
    <location>
        <begin position="456"/>
        <end position="467"/>
    </location>
</feature>
<protein>
    <recommendedName>
        <fullName evidence="4">GATOR2 complex protein WDR24</fullName>
    </recommendedName>
</protein>
<evidence type="ECO:0000256" key="4">
    <source>
        <dbReference type="ARBA" id="ARBA00040269"/>
    </source>
</evidence>
<dbReference type="Gene3D" id="2.130.10.10">
    <property type="entry name" value="YVTN repeat-like/Quinoprotein amine dehydrogenase"/>
    <property type="match status" value="1"/>
</dbReference>
<dbReference type="SUPFAM" id="SSF50978">
    <property type="entry name" value="WD40 repeat-like"/>
    <property type="match status" value="1"/>
</dbReference>
<comment type="similarity">
    <text evidence="1">Belongs to the WD repeat WDR24 family.</text>
</comment>
<gene>
    <name evidence="7" type="ORF">ODALV1_LOCUS29124</name>
</gene>
<evidence type="ECO:0000256" key="2">
    <source>
        <dbReference type="ARBA" id="ARBA00022574"/>
    </source>
</evidence>
<evidence type="ECO:0000313" key="8">
    <source>
        <dbReference type="Proteomes" id="UP001642540"/>
    </source>
</evidence>
<dbReference type="PROSITE" id="PS50082">
    <property type="entry name" value="WD_REPEATS_2"/>
    <property type="match status" value="3"/>
</dbReference>
<evidence type="ECO:0000256" key="6">
    <source>
        <dbReference type="SAM" id="MobiDB-lite"/>
    </source>
</evidence>
<dbReference type="InterPro" id="IPR036322">
    <property type="entry name" value="WD40_repeat_dom_sf"/>
</dbReference>
<dbReference type="CDD" id="cd16693">
    <property type="entry name" value="mRING-H2-C3H3C2_WDR24"/>
    <property type="match status" value="1"/>
</dbReference>
<evidence type="ECO:0000256" key="1">
    <source>
        <dbReference type="ARBA" id="ARBA00008134"/>
    </source>
</evidence>
<dbReference type="PROSITE" id="PS50294">
    <property type="entry name" value="WD_REPEATS_REGION"/>
    <property type="match status" value="1"/>
</dbReference>
<dbReference type="Pfam" id="PF00400">
    <property type="entry name" value="WD40"/>
    <property type="match status" value="3"/>
</dbReference>
<name>A0ABP1S3G3_9HEXA</name>
<dbReference type="EMBL" id="CAXLJM020000148">
    <property type="protein sequence ID" value="CAL8142682.1"/>
    <property type="molecule type" value="Genomic_DNA"/>
</dbReference>
<feature type="repeat" description="WD" evidence="5">
    <location>
        <begin position="112"/>
        <end position="154"/>
    </location>
</feature>
<keyword evidence="8" id="KW-1185">Reference proteome</keyword>
<feature type="region of interest" description="Disordered" evidence="6">
    <location>
        <begin position="454"/>
        <end position="493"/>
    </location>
</feature>
<reference evidence="7 8" key="1">
    <citation type="submission" date="2024-08" db="EMBL/GenBank/DDBJ databases">
        <authorList>
            <person name="Cucini C."/>
            <person name="Frati F."/>
        </authorList>
    </citation>
    <scope>NUCLEOTIDE SEQUENCE [LARGE SCALE GENOMIC DNA]</scope>
</reference>
<feature type="compositionally biased region" description="Basic and acidic residues" evidence="6">
    <location>
        <begin position="472"/>
        <end position="487"/>
    </location>
</feature>
<evidence type="ECO:0000256" key="5">
    <source>
        <dbReference type="PROSITE-ProRule" id="PRU00221"/>
    </source>
</evidence>
<organism evidence="7 8">
    <name type="scientific">Orchesella dallaii</name>
    <dbReference type="NCBI Taxonomy" id="48710"/>
    <lineage>
        <taxon>Eukaryota</taxon>
        <taxon>Metazoa</taxon>
        <taxon>Ecdysozoa</taxon>
        <taxon>Arthropoda</taxon>
        <taxon>Hexapoda</taxon>
        <taxon>Collembola</taxon>
        <taxon>Entomobryomorpha</taxon>
        <taxon>Entomobryoidea</taxon>
        <taxon>Orchesellidae</taxon>
        <taxon>Orchesellinae</taxon>
        <taxon>Orchesella</taxon>
    </lineage>
</organism>
<proteinExistence type="inferred from homology"/>
<comment type="caution">
    <text evidence="7">The sequence shown here is derived from an EMBL/GenBank/DDBJ whole genome shotgun (WGS) entry which is preliminary data.</text>
</comment>
<evidence type="ECO:0000313" key="7">
    <source>
        <dbReference type="EMBL" id="CAL8142682.1"/>
    </source>
</evidence>
<sequence length="743" mass="82658">MMSRGEGGSYATARSMSFNLQDGPANALALSKDNSHVVVAGRNVFKILAIEEDCFVEKVNLRVGKNLNLNYSCNDVVWSILDENLIATGATNGAVVLWNLSKITRAKQEHVFADHQRTVHKVVFHPTDPFMLLSGSQDGTVKCFDLRVREAKLTFKSNSESVRDVQFLPKNNFSFTSVSENGSVQLWDVRKGGERPFLTFTAHSGPVFSCDWHPDLPNTLATGGRDRAIKVWTVTNVATLDHSIATVASVGRIKWRPSRKNHIGSTSLVVDASVCVWDVRRPFVPFAAFEKHKDVATGIIWKNSPHIFLSTSKDCTVWQHVFKDATRPASKAMPQALAVNVRRGEIAQAVTTYQSDSAAPPRFPIFNRKTASLDEQFHMARSLFFTFEAGRLLRDGFRVECAERYTLIGKSPQELCDINAKIALSLNMKSVALVWEITKLFLNTRITEPVPHIETTKVTVPTPNHVSQAPPKPKEDNEDHISDDDQNHSSSELESQDVLGEIASGLHMTQNLFMSAGPTYEFQINQEGPVLPAEAFQHRHEIREGSPPLHLEDCSPRDVDEAIETVAVENRTSYLKFKFVDPVPAFEFSESITKALQFHAKEGDVQTAVCVWLVLAPVVKLPIERRVLEAWCYAYIELLQRNRLYAQAAVVIKHCGVLGHLSQESTSYLICCGKCGKPLTQKAGNFCDKCRKAVARCGVCHMTVTGLMSWCQGCGHGGHIEHLRKWFSGHKECPVGCGHVCHS</sequence>
<dbReference type="InterPro" id="IPR015943">
    <property type="entry name" value="WD40/YVTN_repeat-like_dom_sf"/>
</dbReference>
<dbReference type="Proteomes" id="UP001642540">
    <property type="component" value="Unassembled WGS sequence"/>
</dbReference>
<feature type="repeat" description="WD" evidence="5">
    <location>
        <begin position="200"/>
        <end position="242"/>
    </location>
</feature>
<dbReference type="PANTHER" id="PTHR46200:SF1">
    <property type="entry name" value="GATOR COMPLEX PROTEIN WDR24"/>
    <property type="match status" value="1"/>
</dbReference>
<accession>A0ABP1S3G3</accession>
<dbReference type="PANTHER" id="PTHR46200">
    <property type="entry name" value="GATOR COMPLEX PROTEIN WDR24"/>
    <property type="match status" value="1"/>
</dbReference>
<evidence type="ECO:0000256" key="3">
    <source>
        <dbReference type="ARBA" id="ARBA00022737"/>
    </source>
</evidence>
<dbReference type="InterPro" id="IPR037590">
    <property type="entry name" value="WDR24"/>
</dbReference>